<dbReference type="Gramene" id="KGN46912">
    <property type="protein sequence ID" value="KGN46912"/>
    <property type="gene ID" value="Csa_6G150510"/>
</dbReference>
<evidence type="ECO:0008006" key="4">
    <source>
        <dbReference type="Google" id="ProtNLM"/>
    </source>
</evidence>
<keyword evidence="3" id="KW-1185">Reference proteome</keyword>
<name>A0A0A0KES5_CUCSA</name>
<dbReference type="EMBL" id="CM002927">
    <property type="protein sequence ID" value="KGN46912.1"/>
    <property type="molecule type" value="Genomic_DNA"/>
</dbReference>
<reference evidence="2 3" key="3">
    <citation type="journal article" date="2010" name="BMC Genomics">
        <title>Transcriptome sequencing and comparative analysis of cucumber flowers with different sex types.</title>
        <authorList>
            <person name="Guo S."/>
            <person name="Zheng Y."/>
            <person name="Joung J.G."/>
            <person name="Liu S."/>
            <person name="Zhang Z."/>
            <person name="Crasta O.R."/>
            <person name="Sobral B.W."/>
            <person name="Xu Y."/>
            <person name="Huang S."/>
            <person name="Fei Z."/>
        </authorList>
    </citation>
    <scope>NUCLEOTIDE SEQUENCE [LARGE SCALE GENOMIC DNA]</scope>
    <source>
        <strain evidence="3">cv. 9930</strain>
    </source>
</reference>
<sequence length="135" mass="15498">MELRPPGNFMVRHESSDSDNIGDGEIDEEFRHGELSAEKQISMKKRKGRPRKFNDAVDRRDPQSTPDSQTKPERRRGPRPGLSISQVLATLGTYASDYSCFFPSLAPSSAVTVSFFSFFLLRHFLFTFHFFPFFL</sequence>
<evidence type="ECO:0000313" key="2">
    <source>
        <dbReference type="EMBL" id="KGN46912.1"/>
    </source>
</evidence>
<gene>
    <name evidence="2" type="ORF">Csa_6G150510</name>
</gene>
<reference evidence="2 3" key="1">
    <citation type="journal article" date="2009" name="Nat. Genet.">
        <title>The genome of the cucumber, Cucumis sativus L.</title>
        <authorList>
            <person name="Huang S."/>
            <person name="Li R."/>
            <person name="Zhang Z."/>
            <person name="Li L."/>
            <person name="Gu X."/>
            <person name="Fan W."/>
            <person name="Lucas W.J."/>
            <person name="Wang X."/>
            <person name="Xie B."/>
            <person name="Ni P."/>
            <person name="Ren Y."/>
            <person name="Zhu H."/>
            <person name="Li J."/>
            <person name="Lin K."/>
            <person name="Jin W."/>
            <person name="Fei Z."/>
            <person name="Li G."/>
            <person name="Staub J."/>
            <person name="Kilian A."/>
            <person name="van der Vossen E.A."/>
            <person name="Wu Y."/>
            <person name="Guo J."/>
            <person name="He J."/>
            <person name="Jia Z."/>
            <person name="Ren Y."/>
            <person name="Tian G."/>
            <person name="Lu Y."/>
            <person name="Ruan J."/>
            <person name="Qian W."/>
            <person name="Wang M."/>
            <person name="Huang Q."/>
            <person name="Li B."/>
            <person name="Xuan Z."/>
            <person name="Cao J."/>
            <person name="Asan"/>
            <person name="Wu Z."/>
            <person name="Zhang J."/>
            <person name="Cai Q."/>
            <person name="Bai Y."/>
            <person name="Zhao B."/>
            <person name="Han Y."/>
            <person name="Li Y."/>
            <person name="Li X."/>
            <person name="Wang S."/>
            <person name="Shi Q."/>
            <person name="Liu S."/>
            <person name="Cho W.K."/>
            <person name="Kim J.Y."/>
            <person name="Xu Y."/>
            <person name="Heller-Uszynska K."/>
            <person name="Miao H."/>
            <person name="Cheng Z."/>
            <person name="Zhang S."/>
            <person name="Wu J."/>
            <person name="Yang Y."/>
            <person name="Kang H."/>
            <person name="Li M."/>
            <person name="Liang H."/>
            <person name="Ren X."/>
            <person name="Shi Z."/>
            <person name="Wen M."/>
            <person name="Jian M."/>
            <person name="Yang H."/>
            <person name="Zhang G."/>
            <person name="Yang Z."/>
            <person name="Chen R."/>
            <person name="Liu S."/>
            <person name="Li J."/>
            <person name="Ma L."/>
            <person name="Liu H."/>
            <person name="Zhou Y."/>
            <person name="Zhao J."/>
            <person name="Fang X."/>
            <person name="Li G."/>
            <person name="Fang L."/>
            <person name="Li Y."/>
            <person name="Liu D."/>
            <person name="Zheng H."/>
            <person name="Zhang Y."/>
            <person name="Qin N."/>
            <person name="Li Z."/>
            <person name="Yang G."/>
            <person name="Yang S."/>
            <person name="Bolund L."/>
            <person name="Kristiansen K."/>
            <person name="Zheng H."/>
            <person name="Li S."/>
            <person name="Zhang X."/>
            <person name="Yang H."/>
            <person name="Wang J."/>
            <person name="Sun R."/>
            <person name="Zhang B."/>
            <person name="Jiang S."/>
            <person name="Wang J."/>
            <person name="Du Y."/>
            <person name="Li S."/>
        </authorList>
    </citation>
    <scope>NUCLEOTIDE SEQUENCE [LARGE SCALE GENOMIC DNA]</scope>
    <source>
        <strain evidence="3">cv. 9930</strain>
    </source>
</reference>
<feature type="compositionally biased region" description="Basic and acidic residues" evidence="1">
    <location>
        <begin position="52"/>
        <end position="62"/>
    </location>
</feature>
<evidence type="ECO:0000256" key="1">
    <source>
        <dbReference type="SAM" id="MobiDB-lite"/>
    </source>
</evidence>
<feature type="compositionally biased region" description="Basic residues" evidence="1">
    <location>
        <begin position="42"/>
        <end position="51"/>
    </location>
</feature>
<protein>
    <recommendedName>
        <fullName evidence="4">AT-hook motif nuclear-localized protein</fullName>
    </recommendedName>
</protein>
<reference evidence="2 3" key="4">
    <citation type="journal article" date="2011" name="BMC Genomics">
        <title>RNA-Seq improves annotation of protein-coding genes in the cucumber genome.</title>
        <authorList>
            <person name="Li Z."/>
            <person name="Zhang Z."/>
            <person name="Yan P."/>
            <person name="Huang S."/>
            <person name="Fei Z."/>
            <person name="Lin K."/>
        </authorList>
    </citation>
    <scope>NUCLEOTIDE SEQUENCE [LARGE SCALE GENOMIC DNA]</scope>
    <source>
        <strain evidence="3">cv. 9930</strain>
    </source>
</reference>
<organism evidence="2 3">
    <name type="scientific">Cucumis sativus</name>
    <name type="common">Cucumber</name>
    <dbReference type="NCBI Taxonomy" id="3659"/>
    <lineage>
        <taxon>Eukaryota</taxon>
        <taxon>Viridiplantae</taxon>
        <taxon>Streptophyta</taxon>
        <taxon>Embryophyta</taxon>
        <taxon>Tracheophyta</taxon>
        <taxon>Spermatophyta</taxon>
        <taxon>Magnoliopsida</taxon>
        <taxon>eudicotyledons</taxon>
        <taxon>Gunneridae</taxon>
        <taxon>Pentapetalae</taxon>
        <taxon>rosids</taxon>
        <taxon>fabids</taxon>
        <taxon>Cucurbitales</taxon>
        <taxon>Cucurbitaceae</taxon>
        <taxon>Benincaseae</taxon>
        <taxon>Cucumis</taxon>
    </lineage>
</organism>
<feature type="region of interest" description="Disordered" evidence="1">
    <location>
        <begin position="1"/>
        <end position="82"/>
    </location>
</feature>
<dbReference type="AlphaFoldDB" id="A0A0A0KES5"/>
<accession>A0A0A0KES5</accession>
<dbReference type="Proteomes" id="UP000029981">
    <property type="component" value="Chromosome 6"/>
</dbReference>
<reference evidence="2 3" key="2">
    <citation type="journal article" date="2009" name="PLoS ONE">
        <title>An integrated genetic and cytogenetic map of the cucumber genome.</title>
        <authorList>
            <person name="Ren Y."/>
            <person name="Zhang Z."/>
            <person name="Liu J."/>
            <person name="Staub J.E."/>
            <person name="Han Y."/>
            <person name="Cheng Z."/>
            <person name="Li X."/>
            <person name="Lu J."/>
            <person name="Miao H."/>
            <person name="Kang H."/>
            <person name="Xie B."/>
            <person name="Gu X."/>
            <person name="Wang X."/>
            <person name="Du Y."/>
            <person name="Jin W."/>
            <person name="Huang S."/>
        </authorList>
    </citation>
    <scope>NUCLEOTIDE SEQUENCE [LARGE SCALE GENOMIC DNA]</scope>
    <source>
        <strain evidence="3">cv. 9930</strain>
    </source>
</reference>
<proteinExistence type="predicted"/>
<evidence type="ECO:0000313" key="3">
    <source>
        <dbReference type="Proteomes" id="UP000029981"/>
    </source>
</evidence>